<dbReference type="EMBL" id="JAMXQS010000001">
    <property type="protein sequence ID" value="MCO6048293.1"/>
    <property type="molecule type" value="Genomic_DNA"/>
</dbReference>
<dbReference type="RefSeq" id="WP_252815113.1">
    <property type="nucleotide sequence ID" value="NZ_JAMXQS010000001.1"/>
</dbReference>
<keyword evidence="2" id="KW-1185">Reference proteome</keyword>
<evidence type="ECO:0000313" key="2">
    <source>
        <dbReference type="Proteomes" id="UP001205906"/>
    </source>
</evidence>
<name>A0ABT1C1C4_9HYPH</name>
<evidence type="ECO:0000313" key="1">
    <source>
        <dbReference type="EMBL" id="MCO6048293.1"/>
    </source>
</evidence>
<comment type="caution">
    <text evidence="1">The sequence shown here is derived from an EMBL/GenBank/DDBJ whole genome shotgun (WGS) entry which is preliminary data.</text>
</comment>
<reference evidence="1 2" key="1">
    <citation type="submission" date="2022-06" db="EMBL/GenBank/DDBJ databases">
        <title>Mesorhizobium sp. strain RP14 Genome sequencing and assembly.</title>
        <authorList>
            <person name="Kim I."/>
        </authorList>
    </citation>
    <scope>NUCLEOTIDE SEQUENCE [LARGE SCALE GENOMIC DNA]</scope>
    <source>
        <strain evidence="2">RP14(2022)</strain>
    </source>
</reference>
<accession>A0ABT1C1C4</accession>
<gene>
    <name evidence="1" type="ORF">NGM99_00620</name>
</gene>
<organism evidence="1 2">
    <name type="scientific">Mesorhizobium liriopis</name>
    <dbReference type="NCBI Taxonomy" id="2953882"/>
    <lineage>
        <taxon>Bacteria</taxon>
        <taxon>Pseudomonadati</taxon>
        <taxon>Pseudomonadota</taxon>
        <taxon>Alphaproteobacteria</taxon>
        <taxon>Hyphomicrobiales</taxon>
        <taxon>Phyllobacteriaceae</taxon>
        <taxon>Mesorhizobium</taxon>
    </lineage>
</organism>
<sequence>MNTANLQLEGLYLALAALMGSLRRHDILSESAIDAALAEAERAANDDSEIASERSEANRQAVAFPIRLLRLANAYGTAEMPSFSELAARVGQHNHQNEREEQ</sequence>
<protein>
    <submittedName>
        <fullName evidence="1">Uncharacterized protein</fullName>
    </submittedName>
</protein>
<proteinExistence type="predicted"/>
<dbReference type="Proteomes" id="UP001205906">
    <property type="component" value="Unassembled WGS sequence"/>
</dbReference>